<dbReference type="EMBL" id="CAMGYJ010000003">
    <property type="protein sequence ID" value="CAI0393995.1"/>
    <property type="molecule type" value="Genomic_DNA"/>
</dbReference>
<dbReference type="AlphaFoldDB" id="A0AAV0ICJ7"/>
<feature type="transmembrane region" description="Helical" evidence="1">
    <location>
        <begin position="33"/>
        <end position="54"/>
    </location>
</feature>
<dbReference type="Proteomes" id="UP001154282">
    <property type="component" value="Unassembled WGS sequence"/>
</dbReference>
<keyword evidence="1" id="KW-0812">Transmembrane</keyword>
<reference evidence="2" key="1">
    <citation type="submission" date="2022-08" db="EMBL/GenBank/DDBJ databases">
        <authorList>
            <person name="Gutierrez-Valencia J."/>
        </authorList>
    </citation>
    <scope>NUCLEOTIDE SEQUENCE</scope>
</reference>
<accession>A0AAV0ICJ7</accession>
<organism evidence="2 3">
    <name type="scientific">Linum tenue</name>
    <dbReference type="NCBI Taxonomy" id="586396"/>
    <lineage>
        <taxon>Eukaryota</taxon>
        <taxon>Viridiplantae</taxon>
        <taxon>Streptophyta</taxon>
        <taxon>Embryophyta</taxon>
        <taxon>Tracheophyta</taxon>
        <taxon>Spermatophyta</taxon>
        <taxon>Magnoliopsida</taxon>
        <taxon>eudicotyledons</taxon>
        <taxon>Gunneridae</taxon>
        <taxon>Pentapetalae</taxon>
        <taxon>rosids</taxon>
        <taxon>fabids</taxon>
        <taxon>Malpighiales</taxon>
        <taxon>Linaceae</taxon>
        <taxon>Linum</taxon>
    </lineage>
</organism>
<protein>
    <submittedName>
        <fullName evidence="2">Uncharacterized protein</fullName>
    </submittedName>
</protein>
<proteinExistence type="predicted"/>
<evidence type="ECO:0000313" key="2">
    <source>
        <dbReference type="EMBL" id="CAI0393995.1"/>
    </source>
</evidence>
<keyword evidence="1" id="KW-1133">Transmembrane helix</keyword>
<name>A0AAV0ICJ7_9ROSI</name>
<feature type="non-terminal residue" evidence="2">
    <location>
        <position position="1"/>
    </location>
</feature>
<keyword evidence="1" id="KW-0472">Membrane</keyword>
<sequence>RRNPNPNWIRISSSAPRRSSNSRSLSNKLYDSVWFILVLVIVAELSCISVLSVVV</sequence>
<evidence type="ECO:0000313" key="3">
    <source>
        <dbReference type="Proteomes" id="UP001154282"/>
    </source>
</evidence>
<gene>
    <name evidence="2" type="ORF">LITE_LOCUS8164</name>
</gene>
<evidence type="ECO:0000256" key="1">
    <source>
        <dbReference type="SAM" id="Phobius"/>
    </source>
</evidence>
<keyword evidence="3" id="KW-1185">Reference proteome</keyword>
<comment type="caution">
    <text evidence="2">The sequence shown here is derived from an EMBL/GenBank/DDBJ whole genome shotgun (WGS) entry which is preliminary data.</text>
</comment>